<keyword evidence="5 7" id="KW-1133">Transmembrane helix</keyword>
<evidence type="ECO:0000259" key="8">
    <source>
        <dbReference type="PROSITE" id="PS50893"/>
    </source>
</evidence>
<dbReference type="PROSITE" id="PS50929">
    <property type="entry name" value="ABC_TM1F"/>
    <property type="match status" value="1"/>
</dbReference>
<keyword evidence="4 10" id="KW-0067">ATP-binding</keyword>
<dbReference type="SUPFAM" id="SSF90123">
    <property type="entry name" value="ABC transporter transmembrane region"/>
    <property type="match status" value="1"/>
</dbReference>
<evidence type="ECO:0000256" key="1">
    <source>
        <dbReference type="ARBA" id="ARBA00004651"/>
    </source>
</evidence>
<keyword evidence="6 7" id="KW-0472">Membrane</keyword>
<sequence>MNLLLAVFRITHSVDNRKVWQAIAWRMAEALFATVPYGVLYVALQRMFSATFDLHLLLWLSLILLVSLGLQLVCNVASNVGGFIGGTGMLCDLRLQVAEHLRKLPLGFYTRRQTGDLTAVLAENATHVEEAFTHLTGELFGRLGIAALTAALMVLIDWRLGLLTLACAALGGGLIRLLKKRFQALGRAKLAQKAEVGSRLLEFVQGIKVIRAFGLSIERFGDIQAAMHTLRSVSIRIEIIAGLLAIGFSVLLEFGFLALLACSVYLAVQGELSQALLIMMLIMGHRFFSMMSESATLLAQLAFYEKSFERIQALLNEPCLPEPAQPQVPQRYDIEVRNLSFSHEPGLATLTDISFKAAAGTVTALVGESGSGKTTLAQLLARFYDADSGQVLVGGVDVRDMRQDDLLACISFVFQDTHLFNDSIANNLRIGRPQASDDELIAAARAACCHDFIMALPEGYDTQLTTAQALSGGERQRLSIARALLKDTPIVILDEATASLDAENESAIRQALSALMRGKTVIVIAHRLYTLTDVDQILVLEHTRVKEHGTHSQLLDRAGLYAHFWAQQHSTRQWRLRAAAPPLG</sequence>
<proteinExistence type="predicted"/>
<feature type="transmembrane region" description="Helical" evidence="7">
    <location>
        <begin position="239"/>
        <end position="266"/>
    </location>
</feature>
<dbReference type="InterPro" id="IPR003439">
    <property type="entry name" value="ABC_transporter-like_ATP-bd"/>
</dbReference>
<dbReference type="PANTHER" id="PTHR24221:SF397">
    <property type="entry name" value="ABC TRANSPORTER, ATP-BINDING TRANSMEMBRANE PROTEIN"/>
    <property type="match status" value="1"/>
</dbReference>
<comment type="caution">
    <text evidence="10">The sequence shown here is derived from an EMBL/GenBank/DDBJ whole genome shotgun (WGS) entry which is preliminary data.</text>
</comment>
<dbReference type="InterPro" id="IPR011527">
    <property type="entry name" value="ABC1_TM_dom"/>
</dbReference>
<dbReference type="PANTHER" id="PTHR24221">
    <property type="entry name" value="ATP-BINDING CASSETTE SUB-FAMILY B"/>
    <property type="match status" value="1"/>
</dbReference>
<comment type="subcellular location">
    <subcellularLocation>
        <location evidence="1">Cell membrane</location>
        <topology evidence="1">Multi-pass membrane protein</topology>
    </subcellularLocation>
</comment>
<dbReference type="Pfam" id="PF00005">
    <property type="entry name" value="ABC_tran"/>
    <property type="match status" value="1"/>
</dbReference>
<dbReference type="InterPro" id="IPR036640">
    <property type="entry name" value="ABC1_TM_sf"/>
</dbReference>
<feature type="domain" description="ABC transporter" evidence="8">
    <location>
        <begin position="334"/>
        <end position="567"/>
    </location>
</feature>
<dbReference type="Gene3D" id="3.40.50.300">
    <property type="entry name" value="P-loop containing nucleotide triphosphate hydrolases"/>
    <property type="match status" value="1"/>
</dbReference>
<evidence type="ECO:0000256" key="6">
    <source>
        <dbReference type="ARBA" id="ARBA00023136"/>
    </source>
</evidence>
<feature type="transmembrane region" description="Helical" evidence="7">
    <location>
        <begin position="56"/>
        <end position="78"/>
    </location>
</feature>
<evidence type="ECO:0000256" key="3">
    <source>
        <dbReference type="ARBA" id="ARBA00022741"/>
    </source>
</evidence>
<keyword evidence="2 7" id="KW-0812">Transmembrane</keyword>
<dbReference type="CDD" id="cd07346">
    <property type="entry name" value="ABC_6TM_exporters"/>
    <property type="match status" value="1"/>
</dbReference>
<keyword evidence="11" id="KW-1185">Reference proteome</keyword>
<dbReference type="Gene3D" id="1.20.1560.10">
    <property type="entry name" value="ABC transporter type 1, transmembrane domain"/>
    <property type="match status" value="1"/>
</dbReference>
<feature type="transmembrane region" description="Helical" evidence="7">
    <location>
        <begin position="23"/>
        <end position="44"/>
    </location>
</feature>
<feature type="transmembrane region" description="Helical" evidence="7">
    <location>
        <begin position="158"/>
        <end position="178"/>
    </location>
</feature>
<dbReference type="SMART" id="SM00382">
    <property type="entry name" value="AAA"/>
    <property type="match status" value="1"/>
</dbReference>
<organism evidence="10 11">
    <name type="scientific">Pseudomonas morbosilactucae</name>
    <dbReference type="NCBI Taxonomy" id="2938197"/>
    <lineage>
        <taxon>Bacteria</taxon>
        <taxon>Pseudomonadati</taxon>
        <taxon>Pseudomonadota</taxon>
        <taxon>Gammaproteobacteria</taxon>
        <taxon>Pseudomonadales</taxon>
        <taxon>Pseudomonadaceae</taxon>
        <taxon>Pseudomonas</taxon>
    </lineage>
</organism>
<evidence type="ECO:0000256" key="4">
    <source>
        <dbReference type="ARBA" id="ARBA00022840"/>
    </source>
</evidence>
<dbReference type="RefSeq" id="WP_268263286.1">
    <property type="nucleotide sequence ID" value="NZ_JALQCX010000050.1"/>
</dbReference>
<reference evidence="10 11" key="1">
    <citation type="journal article" date="2022" name="Int. J. Syst. Evol. Microbiol.">
        <title>Pseudomonas aegrilactucae sp. nov. and Pseudomonas morbosilactucae sp. nov., pathogens causing bacterial rot of lettuce in Japan.</title>
        <authorList>
            <person name="Sawada H."/>
            <person name="Fujikawa T."/>
            <person name="Satou M."/>
        </authorList>
    </citation>
    <scope>NUCLEOTIDE SEQUENCE [LARGE SCALE GENOMIC DNA]</scope>
    <source>
        <strain evidence="10 11">MAFF 302046</strain>
    </source>
</reference>
<feature type="domain" description="ABC transmembrane type-1" evidence="9">
    <location>
        <begin position="48"/>
        <end position="302"/>
    </location>
</feature>
<reference evidence="10 11" key="2">
    <citation type="journal article" date="2023" name="Plant Pathol.">
        <title>Dismantling and reorganizing Pseudomonas marginalis sensu#lato.</title>
        <authorList>
            <person name="Sawada H."/>
            <person name="Fujikawa T."/>
            <person name="Satou M."/>
        </authorList>
    </citation>
    <scope>NUCLEOTIDE SEQUENCE [LARGE SCALE GENOMIC DNA]</scope>
    <source>
        <strain evidence="10 11">MAFF 302046</strain>
    </source>
</reference>
<protein>
    <submittedName>
        <fullName evidence="10">ABC transporter ATP-binding protein/permease</fullName>
    </submittedName>
</protein>
<accession>A0ABT0JMC7</accession>
<dbReference type="GO" id="GO:0005524">
    <property type="term" value="F:ATP binding"/>
    <property type="evidence" value="ECO:0007669"/>
    <property type="project" value="UniProtKB-KW"/>
</dbReference>
<dbReference type="InterPro" id="IPR017871">
    <property type="entry name" value="ABC_transporter-like_CS"/>
</dbReference>
<evidence type="ECO:0000256" key="7">
    <source>
        <dbReference type="SAM" id="Phobius"/>
    </source>
</evidence>
<evidence type="ECO:0000313" key="11">
    <source>
        <dbReference type="Proteomes" id="UP001155163"/>
    </source>
</evidence>
<evidence type="ECO:0000313" key="10">
    <source>
        <dbReference type="EMBL" id="MCK9817096.1"/>
    </source>
</evidence>
<gene>
    <name evidence="10" type="ORF">M1B35_23955</name>
</gene>
<dbReference type="Pfam" id="PF00664">
    <property type="entry name" value="ABC_membrane"/>
    <property type="match status" value="1"/>
</dbReference>
<name>A0ABT0JMC7_9PSED</name>
<evidence type="ECO:0000256" key="5">
    <source>
        <dbReference type="ARBA" id="ARBA00022989"/>
    </source>
</evidence>
<dbReference type="Proteomes" id="UP001155163">
    <property type="component" value="Unassembled WGS sequence"/>
</dbReference>
<dbReference type="PROSITE" id="PS50893">
    <property type="entry name" value="ABC_TRANSPORTER_2"/>
    <property type="match status" value="1"/>
</dbReference>
<dbReference type="InterPro" id="IPR027417">
    <property type="entry name" value="P-loop_NTPase"/>
</dbReference>
<evidence type="ECO:0000256" key="2">
    <source>
        <dbReference type="ARBA" id="ARBA00022692"/>
    </source>
</evidence>
<dbReference type="InterPro" id="IPR039421">
    <property type="entry name" value="Type_1_exporter"/>
</dbReference>
<dbReference type="PROSITE" id="PS00211">
    <property type="entry name" value="ABC_TRANSPORTER_1"/>
    <property type="match status" value="1"/>
</dbReference>
<dbReference type="InterPro" id="IPR003593">
    <property type="entry name" value="AAA+_ATPase"/>
</dbReference>
<dbReference type="EMBL" id="JALQCX010000050">
    <property type="protein sequence ID" value="MCK9817096.1"/>
    <property type="molecule type" value="Genomic_DNA"/>
</dbReference>
<keyword evidence="3" id="KW-0547">Nucleotide-binding</keyword>
<evidence type="ECO:0000259" key="9">
    <source>
        <dbReference type="PROSITE" id="PS50929"/>
    </source>
</evidence>
<dbReference type="SUPFAM" id="SSF52540">
    <property type="entry name" value="P-loop containing nucleoside triphosphate hydrolases"/>
    <property type="match status" value="1"/>
</dbReference>